<dbReference type="Proteomes" id="UP000030428">
    <property type="component" value="Unassembled WGS sequence"/>
</dbReference>
<protein>
    <submittedName>
        <fullName evidence="1">Uncharacterized protein</fullName>
    </submittedName>
</protein>
<name>A0A4E0QXK4_9GAMM</name>
<keyword evidence="2" id="KW-1185">Reference proteome</keyword>
<evidence type="ECO:0000313" key="1">
    <source>
        <dbReference type="EMBL" id="TGN99931.1"/>
    </source>
</evidence>
<sequence>FKILGDSGLKLMPLQLKWFLAGLWEYWFSLEENEMSLELTPKQITEMGKMWGDVYLSGLGVDERLAGLPPKEVLPYFKPQLAKLSLDEIKVLEKYLSQLKQKAKR</sequence>
<accession>A0A4E0QXK4</accession>
<dbReference type="EMBL" id="JSZA02000233">
    <property type="protein sequence ID" value="TGN99931.1"/>
    <property type="molecule type" value="Genomic_DNA"/>
</dbReference>
<comment type="caution">
    <text evidence="1">The sequence shown here is derived from an EMBL/GenBank/DDBJ whole genome shotgun (WGS) entry which is preliminary data.</text>
</comment>
<organism evidence="1 2">
    <name type="scientific">Candidatus Thiomargarita nelsonii</name>
    <dbReference type="NCBI Taxonomy" id="1003181"/>
    <lineage>
        <taxon>Bacteria</taxon>
        <taxon>Pseudomonadati</taxon>
        <taxon>Pseudomonadota</taxon>
        <taxon>Gammaproteobacteria</taxon>
        <taxon>Thiotrichales</taxon>
        <taxon>Thiotrichaceae</taxon>
        <taxon>Thiomargarita</taxon>
    </lineage>
</organism>
<evidence type="ECO:0000313" key="2">
    <source>
        <dbReference type="Proteomes" id="UP000030428"/>
    </source>
</evidence>
<proteinExistence type="predicted"/>
<feature type="non-terminal residue" evidence="1">
    <location>
        <position position="1"/>
    </location>
</feature>
<dbReference type="AlphaFoldDB" id="A0A4E0QXK4"/>
<reference evidence="1 2" key="1">
    <citation type="journal article" date="2016" name="Front. Microbiol.">
        <title>Single-Cell (Meta-)Genomics of a Dimorphic Candidatus Thiomargarita nelsonii Reveals Genomic Plasticity.</title>
        <authorList>
            <person name="Flood B.E."/>
            <person name="Fliss P."/>
            <person name="Jones D.S."/>
            <person name="Dick G.J."/>
            <person name="Jain S."/>
            <person name="Kaster A.K."/>
            <person name="Winkel M."/>
            <person name="Mussmann M."/>
            <person name="Bailey J."/>
        </authorList>
    </citation>
    <scope>NUCLEOTIDE SEQUENCE [LARGE SCALE GENOMIC DNA]</scope>
    <source>
        <strain evidence="1">Hydrate Ridge</strain>
    </source>
</reference>
<gene>
    <name evidence="1" type="ORF">PN36_30715</name>
</gene>